<organism evidence="3 4">
    <name type="scientific">Pendulispora albinea</name>
    <dbReference type="NCBI Taxonomy" id="2741071"/>
    <lineage>
        <taxon>Bacteria</taxon>
        <taxon>Pseudomonadati</taxon>
        <taxon>Myxococcota</taxon>
        <taxon>Myxococcia</taxon>
        <taxon>Myxococcales</taxon>
        <taxon>Sorangiineae</taxon>
        <taxon>Pendulisporaceae</taxon>
        <taxon>Pendulispora</taxon>
    </lineage>
</organism>
<accession>A0ABZ2M1J5</accession>
<dbReference type="InterPro" id="IPR009959">
    <property type="entry name" value="Cyclase_SnoaL-like"/>
</dbReference>
<dbReference type="PROSITE" id="PS50930">
    <property type="entry name" value="HTH_LYTTR"/>
    <property type="match status" value="1"/>
</dbReference>
<dbReference type="Proteomes" id="UP001370348">
    <property type="component" value="Chromosome"/>
</dbReference>
<dbReference type="PANTHER" id="PTHR37299:SF1">
    <property type="entry name" value="STAGE 0 SPORULATION PROTEIN A HOMOLOG"/>
    <property type="match status" value="1"/>
</dbReference>
<name>A0ABZ2M1J5_9BACT</name>
<dbReference type="InterPro" id="IPR007492">
    <property type="entry name" value="LytTR_DNA-bd_dom"/>
</dbReference>
<evidence type="ECO:0000259" key="2">
    <source>
        <dbReference type="PROSITE" id="PS50930"/>
    </source>
</evidence>
<sequence>MTAVNVITSWQELRVTSSARRLVERFYEAWNAADEDAARAILHTDVVFQASRGAPRTGHESFFAYMRAIHTVLGECACTIDEMVATAERAAVKVTLTAVHRGVFLGVPPTGRKLHWPGSAFFSMDEQRITKIRLLGDIDALKKQLGEELRPFSRPPPPPPAAPLPTSKTGAGGMRRIAIRAAAGRVTFVDVDAIDWIEAAENYVHIHVGPTVHLLHAPIGTLEKALDPAAFIRVHRSAIVRTARIGELRAIRHGEYEIRLTCGARVRSSRTYHEAIKALAWNPF</sequence>
<evidence type="ECO:0000313" key="3">
    <source>
        <dbReference type="EMBL" id="WXB16983.1"/>
    </source>
</evidence>
<dbReference type="Pfam" id="PF07366">
    <property type="entry name" value="SnoaL"/>
    <property type="match status" value="1"/>
</dbReference>
<feature type="region of interest" description="Disordered" evidence="1">
    <location>
        <begin position="149"/>
        <end position="170"/>
    </location>
</feature>
<dbReference type="Gene3D" id="3.10.450.50">
    <property type="match status" value="1"/>
</dbReference>
<reference evidence="3 4" key="1">
    <citation type="submission" date="2021-12" db="EMBL/GenBank/DDBJ databases">
        <title>Discovery of the Pendulisporaceae a myxobacterial family with distinct sporulation behavior and unique specialized metabolism.</title>
        <authorList>
            <person name="Garcia R."/>
            <person name="Popoff A."/>
            <person name="Bader C.D."/>
            <person name="Loehr J."/>
            <person name="Walesch S."/>
            <person name="Walt C."/>
            <person name="Boldt J."/>
            <person name="Bunk B."/>
            <person name="Haeckl F.J.F.P.J."/>
            <person name="Gunesch A.P."/>
            <person name="Birkelbach J."/>
            <person name="Nuebel U."/>
            <person name="Pietschmann T."/>
            <person name="Bach T."/>
            <person name="Mueller R."/>
        </authorList>
    </citation>
    <scope>NUCLEOTIDE SEQUENCE [LARGE SCALE GENOMIC DNA]</scope>
    <source>
        <strain evidence="3 4">MSr11954</strain>
    </source>
</reference>
<gene>
    <name evidence="3" type="ORF">LZC94_06835</name>
</gene>
<dbReference type="Pfam" id="PF04397">
    <property type="entry name" value="LytTR"/>
    <property type="match status" value="1"/>
</dbReference>
<dbReference type="InterPro" id="IPR046947">
    <property type="entry name" value="LytR-like"/>
</dbReference>
<proteinExistence type="predicted"/>
<feature type="domain" description="HTH LytTR-type" evidence="2">
    <location>
        <begin position="177"/>
        <end position="282"/>
    </location>
</feature>
<evidence type="ECO:0000256" key="1">
    <source>
        <dbReference type="SAM" id="MobiDB-lite"/>
    </source>
</evidence>
<dbReference type="EMBL" id="CP089984">
    <property type="protein sequence ID" value="WXB16983.1"/>
    <property type="molecule type" value="Genomic_DNA"/>
</dbReference>
<protein>
    <submittedName>
        <fullName evidence="3">Ester cyclase</fullName>
    </submittedName>
</protein>
<feature type="compositionally biased region" description="Pro residues" evidence="1">
    <location>
        <begin position="153"/>
        <end position="163"/>
    </location>
</feature>
<evidence type="ECO:0000313" key="4">
    <source>
        <dbReference type="Proteomes" id="UP001370348"/>
    </source>
</evidence>
<dbReference type="Gene3D" id="2.40.50.1020">
    <property type="entry name" value="LytTr DNA-binding domain"/>
    <property type="match status" value="1"/>
</dbReference>
<dbReference type="InterPro" id="IPR032710">
    <property type="entry name" value="NTF2-like_dom_sf"/>
</dbReference>
<dbReference type="SMART" id="SM00850">
    <property type="entry name" value="LytTR"/>
    <property type="match status" value="1"/>
</dbReference>
<dbReference type="SUPFAM" id="SSF54427">
    <property type="entry name" value="NTF2-like"/>
    <property type="match status" value="1"/>
</dbReference>
<keyword evidence="4" id="KW-1185">Reference proteome</keyword>
<dbReference type="PANTHER" id="PTHR37299">
    <property type="entry name" value="TRANSCRIPTIONAL REGULATOR-RELATED"/>
    <property type="match status" value="1"/>
</dbReference>